<dbReference type="Pfam" id="PF23359">
    <property type="entry name" value="Lsr2_DNA-bd"/>
    <property type="match status" value="1"/>
</dbReference>
<dbReference type="InterPro" id="IPR055370">
    <property type="entry name" value="Lsr2_DNA-bd"/>
</dbReference>
<name>A0A1G9H9N2_9ACTN</name>
<protein>
    <submittedName>
        <fullName evidence="5">Lsr2 protein</fullName>
    </submittedName>
</protein>
<feature type="domain" description="Lsr2 DNA-binding" evidence="4">
    <location>
        <begin position="79"/>
        <end position="114"/>
    </location>
</feature>
<evidence type="ECO:0000259" key="3">
    <source>
        <dbReference type="Pfam" id="PF11774"/>
    </source>
</evidence>
<dbReference type="GO" id="GO:0003677">
    <property type="term" value="F:DNA binding"/>
    <property type="evidence" value="ECO:0007669"/>
    <property type="project" value="UniProtKB-KW"/>
</dbReference>
<feature type="compositionally biased region" description="Basic and acidic residues" evidence="2">
    <location>
        <begin position="78"/>
        <end position="89"/>
    </location>
</feature>
<feature type="domain" description="Lsr2 dimerization" evidence="3">
    <location>
        <begin position="1"/>
        <end position="57"/>
    </location>
</feature>
<dbReference type="Pfam" id="PF11774">
    <property type="entry name" value="Lsr2"/>
    <property type="match status" value="1"/>
</dbReference>
<dbReference type="AlphaFoldDB" id="A0A1G9H9N2"/>
<dbReference type="InterPro" id="IPR024412">
    <property type="entry name" value="Lsr2_dim_dom"/>
</dbReference>
<evidence type="ECO:0000259" key="4">
    <source>
        <dbReference type="Pfam" id="PF23359"/>
    </source>
</evidence>
<dbReference type="EMBL" id="FNFB01000015">
    <property type="protein sequence ID" value="SDL09153.1"/>
    <property type="molecule type" value="Genomic_DNA"/>
</dbReference>
<dbReference type="OrthoDB" id="4113332at2"/>
<dbReference type="STRING" id="683260.SAMN05421874_115136"/>
<reference evidence="5 6" key="1">
    <citation type="submission" date="2016-10" db="EMBL/GenBank/DDBJ databases">
        <authorList>
            <person name="de Groot N.N."/>
        </authorList>
    </citation>
    <scope>NUCLEOTIDE SEQUENCE [LARGE SCALE GENOMIC DNA]</scope>
    <source>
        <strain evidence="5 6">CGMCC 4.5681</strain>
    </source>
</reference>
<keyword evidence="6" id="KW-1185">Reference proteome</keyword>
<evidence type="ECO:0000313" key="5">
    <source>
        <dbReference type="EMBL" id="SDL09153.1"/>
    </source>
</evidence>
<dbReference type="Gene3D" id="4.10.320.10">
    <property type="entry name" value="E3-binding domain"/>
    <property type="match status" value="1"/>
</dbReference>
<gene>
    <name evidence="5" type="ORF">SAMN05421874_115136</name>
</gene>
<evidence type="ECO:0000313" key="6">
    <source>
        <dbReference type="Proteomes" id="UP000198683"/>
    </source>
</evidence>
<evidence type="ECO:0000256" key="1">
    <source>
        <dbReference type="ARBA" id="ARBA00023125"/>
    </source>
</evidence>
<proteinExistence type="predicted"/>
<dbReference type="Gene3D" id="3.30.60.230">
    <property type="entry name" value="Lsr2, dimerization domain"/>
    <property type="match status" value="1"/>
</dbReference>
<evidence type="ECO:0000256" key="2">
    <source>
        <dbReference type="SAM" id="MobiDB-lite"/>
    </source>
</evidence>
<dbReference type="GO" id="GO:0016746">
    <property type="term" value="F:acyltransferase activity"/>
    <property type="evidence" value="ECO:0007669"/>
    <property type="project" value="InterPro"/>
</dbReference>
<feature type="region of interest" description="Disordered" evidence="2">
    <location>
        <begin position="58"/>
        <end position="89"/>
    </location>
</feature>
<dbReference type="Proteomes" id="UP000198683">
    <property type="component" value="Unassembled WGS sequence"/>
</dbReference>
<organism evidence="5 6">
    <name type="scientific">Nonomuraea maritima</name>
    <dbReference type="NCBI Taxonomy" id="683260"/>
    <lineage>
        <taxon>Bacteria</taxon>
        <taxon>Bacillati</taxon>
        <taxon>Actinomycetota</taxon>
        <taxon>Actinomycetes</taxon>
        <taxon>Streptosporangiales</taxon>
        <taxon>Streptosporangiaceae</taxon>
        <taxon>Nonomuraea</taxon>
    </lineage>
</organism>
<dbReference type="InterPro" id="IPR042261">
    <property type="entry name" value="Lsr2-like_dimerization"/>
</dbReference>
<sequence length="115" mass="12511">MAKRIVESFIDDIDGGDAEGTTTFALDGTTYEIDLSGKNREKLEKALAPFITKARAVRAERGGRGGRRGVAGSSSRAMSREKSTEIRRWARDNGLPVSERGRIAASVVKQYEAAH</sequence>
<dbReference type="RefSeq" id="WP_090769056.1">
    <property type="nucleotide sequence ID" value="NZ_FNFB01000015.1"/>
</dbReference>
<accession>A0A1G9H9N2</accession>
<dbReference type="InterPro" id="IPR036625">
    <property type="entry name" value="E3-bd_dom_sf"/>
</dbReference>
<keyword evidence="1" id="KW-0238">DNA-binding</keyword>